<accession>A0ABD5EYY4</accession>
<proteinExistence type="predicted"/>
<sequence length="449" mass="48942">MPETQPTLFRAEVDRRAWKDHVVFLRHFRKSAKEVATLDGLPHLATLEPAAATFEAWYYTARKPQKDFQRVLTHLFGHSIEQLWRPAAHTAPGAVPGTPQTDVPAYLGTDLREMRKVGAMAARRAMQFTLGAENNQVGEETLGFLRDEVTRIAQEYPRVPLAELWEDLAQAQDDAFRLIEGGRTRPTQARELLRMAAILSLMMAKGSHDMGDPATARMQARTASFCAREAEEPALVALVDGLKSLIAYWAGQPEDALHFARQGAAAGHQGGSVSVWLPGLEARAAAVLGDAEAVQEATARAERLRETITPDALDELGGLLTYSLPKQRYYHVEAAVLLGQGDAHVSRLAEEAVKGLSDKGDPNWAFGDLAGSQCNLALVRLNGGDLEGAADAVRPVLDLPPSYRNAGIVTSVHRVRSALSTGPLREAATGRELHEEIGLYKPNRPALPR</sequence>
<organism evidence="1 2">
    <name type="scientific">Streptomyces doudnae</name>
    <dbReference type="NCBI Taxonomy" id="3075536"/>
    <lineage>
        <taxon>Bacteria</taxon>
        <taxon>Bacillati</taxon>
        <taxon>Actinomycetota</taxon>
        <taxon>Actinomycetes</taxon>
        <taxon>Kitasatosporales</taxon>
        <taxon>Streptomycetaceae</taxon>
        <taxon>Streptomyces</taxon>
    </lineage>
</organism>
<dbReference type="AlphaFoldDB" id="A0ABD5EYY4"/>
<evidence type="ECO:0008006" key="3">
    <source>
        <dbReference type="Google" id="ProtNLM"/>
    </source>
</evidence>
<dbReference type="EMBL" id="JAVRES010000034">
    <property type="protein sequence ID" value="MDT0439981.1"/>
    <property type="molecule type" value="Genomic_DNA"/>
</dbReference>
<protein>
    <recommendedName>
        <fullName evidence="3">Tetratricopeptide repeat protein</fullName>
    </recommendedName>
</protein>
<dbReference type="Proteomes" id="UP001183535">
    <property type="component" value="Unassembled WGS sequence"/>
</dbReference>
<reference evidence="2" key="1">
    <citation type="submission" date="2023-07" db="EMBL/GenBank/DDBJ databases">
        <title>30 novel species of actinomycetes from the DSMZ collection.</title>
        <authorList>
            <person name="Nouioui I."/>
        </authorList>
    </citation>
    <scope>NUCLEOTIDE SEQUENCE [LARGE SCALE GENOMIC DNA]</scope>
    <source>
        <strain evidence="2">DSM 41981</strain>
    </source>
</reference>
<evidence type="ECO:0000313" key="1">
    <source>
        <dbReference type="EMBL" id="MDT0439981.1"/>
    </source>
</evidence>
<gene>
    <name evidence="1" type="ORF">RM877_35515</name>
</gene>
<comment type="caution">
    <text evidence="1">The sequence shown here is derived from an EMBL/GenBank/DDBJ whole genome shotgun (WGS) entry which is preliminary data.</text>
</comment>
<keyword evidence="2" id="KW-1185">Reference proteome</keyword>
<name>A0ABD5EYY4_9ACTN</name>
<evidence type="ECO:0000313" key="2">
    <source>
        <dbReference type="Proteomes" id="UP001183535"/>
    </source>
</evidence>
<dbReference type="RefSeq" id="WP_237548639.1">
    <property type="nucleotide sequence ID" value="NZ_JAVRES010000034.1"/>
</dbReference>